<dbReference type="PROSITE" id="PS50949">
    <property type="entry name" value="HTH_GNTR"/>
    <property type="match status" value="1"/>
</dbReference>
<dbReference type="SUPFAM" id="SSF48008">
    <property type="entry name" value="GntR ligand-binding domain-like"/>
    <property type="match status" value="1"/>
</dbReference>
<name>A0ABS7AG50_9PROT</name>
<dbReference type="Pfam" id="PF07729">
    <property type="entry name" value="FCD"/>
    <property type="match status" value="1"/>
</dbReference>
<dbReference type="InterPro" id="IPR036388">
    <property type="entry name" value="WH-like_DNA-bd_sf"/>
</dbReference>
<keyword evidence="1" id="KW-0805">Transcription regulation</keyword>
<dbReference type="InterPro" id="IPR000524">
    <property type="entry name" value="Tscrpt_reg_HTH_GntR"/>
</dbReference>
<dbReference type="PANTHER" id="PTHR43537:SF24">
    <property type="entry name" value="GLUCONATE OPERON TRANSCRIPTIONAL REPRESSOR"/>
    <property type="match status" value="1"/>
</dbReference>
<dbReference type="PANTHER" id="PTHR43537">
    <property type="entry name" value="TRANSCRIPTIONAL REGULATOR, GNTR FAMILY"/>
    <property type="match status" value="1"/>
</dbReference>
<dbReference type="InterPro" id="IPR036390">
    <property type="entry name" value="WH_DNA-bd_sf"/>
</dbReference>
<dbReference type="InterPro" id="IPR011711">
    <property type="entry name" value="GntR_C"/>
</dbReference>
<keyword evidence="6" id="KW-1185">Reference proteome</keyword>
<gene>
    <name evidence="5" type="ORF">KPL78_25725</name>
</gene>
<evidence type="ECO:0000259" key="4">
    <source>
        <dbReference type="PROSITE" id="PS50949"/>
    </source>
</evidence>
<dbReference type="Proteomes" id="UP001196565">
    <property type="component" value="Unassembled WGS sequence"/>
</dbReference>
<comment type="caution">
    <text evidence="5">The sequence shown here is derived from an EMBL/GenBank/DDBJ whole genome shotgun (WGS) entry which is preliminary data.</text>
</comment>
<reference evidence="5 6" key="1">
    <citation type="submission" date="2021-07" db="EMBL/GenBank/DDBJ databases">
        <authorList>
            <person name="So Y."/>
        </authorList>
    </citation>
    <scope>NUCLEOTIDE SEQUENCE [LARGE SCALE GENOMIC DNA]</scope>
    <source>
        <strain evidence="5 6">HJA6</strain>
    </source>
</reference>
<evidence type="ECO:0000256" key="3">
    <source>
        <dbReference type="ARBA" id="ARBA00023163"/>
    </source>
</evidence>
<dbReference type="SMART" id="SM00345">
    <property type="entry name" value="HTH_GNTR"/>
    <property type="match status" value="1"/>
</dbReference>
<dbReference type="CDD" id="cd07377">
    <property type="entry name" value="WHTH_GntR"/>
    <property type="match status" value="1"/>
</dbReference>
<dbReference type="Gene3D" id="1.10.10.10">
    <property type="entry name" value="Winged helix-like DNA-binding domain superfamily/Winged helix DNA-binding domain"/>
    <property type="match status" value="1"/>
</dbReference>
<evidence type="ECO:0000313" key="6">
    <source>
        <dbReference type="Proteomes" id="UP001196565"/>
    </source>
</evidence>
<feature type="domain" description="HTH gntR-type" evidence="4">
    <location>
        <begin position="1"/>
        <end position="61"/>
    </location>
</feature>
<dbReference type="Pfam" id="PF00392">
    <property type="entry name" value="GntR"/>
    <property type="match status" value="1"/>
</dbReference>
<evidence type="ECO:0000313" key="5">
    <source>
        <dbReference type="EMBL" id="MBW6401283.1"/>
    </source>
</evidence>
<organism evidence="5 6">
    <name type="scientific">Roseomonas alba</name>
    <dbReference type="NCBI Taxonomy" id="2846776"/>
    <lineage>
        <taxon>Bacteria</taxon>
        <taxon>Pseudomonadati</taxon>
        <taxon>Pseudomonadota</taxon>
        <taxon>Alphaproteobacteria</taxon>
        <taxon>Acetobacterales</taxon>
        <taxon>Roseomonadaceae</taxon>
        <taxon>Roseomonas</taxon>
    </lineage>
</organism>
<evidence type="ECO:0000256" key="2">
    <source>
        <dbReference type="ARBA" id="ARBA00023125"/>
    </source>
</evidence>
<protein>
    <submittedName>
        <fullName evidence="5">GntR family transcriptional regulator</fullName>
    </submittedName>
</protein>
<accession>A0ABS7AG50</accession>
<dbReference type="Gene3D" id="1.20.120.530">
    <property type="entry name" value="GntR ligand-binding domain-like"/>
    <property type="match status" value="1"/>
</dbReference>
<dbReference type="EMBL" id="JAHYBZ010000011">
    <property type="protein sequence ID" value="MBW6401283.1"/>
    <property type="molecule type" value="Genomic_DNA"/>
</dbReference>
<dbReference type="SUPFAM" id="SSF46785">
    <property type="entry name" value="Winged helix' DNA-binding domain"/>
    <property type="match status" value="1"/>
</dbReference>
<sequence length="209" mass="22906">MERIRRGIIAGHHAAGMPLREQALQAEYGCSRAPIREALRLLERRGLVTQEPRHGFRVREVGAAEVRQIYEVRALLERQVVLGLEGRVTPGLIDALRAANGVMKAHRAAGDVDRYIEANIAFHAVLRAHAPNEPLGRALDVVYEMAEPMRHALLQRSLKTSKAAEQHDAIIVLLEANRVAEAAEAMHRHVFTGMPVALGSVASPPAGKP</sequence>
<proteinExistence type="predicted"/>
<keyword evidence="3" id="KW-0804">Transcription</keyword>
<dbReference type="SMART" id="SM00895">
    <property type="entry name" value="FCD"/>
    <property type="match status" value="1"/>
</dbReference>
<keyword evidence="2" id="KW-0238">DNA-binding</keyword>
<evidence type="ECO:0000256" key="1">
    <source>
        <dbReference type="ARBA" id="ARBA00023015"/>
    </source>
</evidence>
<dbReference type="InterPro" id="IPR008920">
    <property type="entry name" value="TF_FadR/GntR_C"/>
</dbReference>